<evidence type="ECO:0000256" key="9">
    <source>
        <dbReference type="ARBA" id="ARBA00023264"/>
    </source>
</evidence>
<comment type="caution">
    <text evidence="10">The sequence shown here is derived from an EMBL/GenBank/DDBJ whole genome shotgun (WGS) entry which is preliminary data.</text>
</comment>
<keyword evidence="8" id="KW-0594">Phospholipid biosynthesis</keyword>
<dbReference type="GO" id="GO:0016614">
    <property type="term" value="F:oxidoreductase activity, acting on CH-OH group of donors"/>
    <property type="evidence" value="ECO:0007669"/>
    <property type="project" value="InterPro"/>
</dbReference>
<keyword evidence="3" id="KW-0479">Metal-binding</keyword>
<dbReference type="Pfam" id="PF13685">
    <property type="entry name" value="Fe-ADH_2"/>
    <property type="match status" value="1"/>
</dbReference>
<dbReference type="PANTHER" id="PTHR43616">
    <property type="entry name" value="GLYCEROL DEHYDROGENASE"/>
    <property type="match status" value="1"/>
</dbReference>
<dbReference type="EMBL" id="DVFN01000095">
    <property type="protein sequence ID" value="HIQ69998.1"/>
    <property type="molecule type" value="Genomic_DNA"/>
</dbReference>
<organism evidence="10 11">
    <name type="scientific">Candidatus Avoscillospira stercorigallinarum</name>
    <dbReference type="NCBI Taxonomy" id="2840708"/>
    <lineage>
        <taxon>Bacteria</taxon>
        <taxon>Bacillati</taxon>
        <taxon>Bacillota</taxon>
        <taxon>Clostridia</taxon>
        <taxon>Eubacteriales</taxon>
        <taxon>Oscillospiraceae</taxon>
        <taxon>Oscillospiraceae incertae sedis</taxon>
        <taxon>Candidatus Avoscillospira</taxon>
    </lineage>
</organism>
<evidence type="ECO:0000313" key="11">
    <source>
        <dbReference type="Proteomes" id="UP000886874"/>
    </source>
</evidence>
<dbReference type="Gene3D" id="3.40.50.1970">
    <property type="match status" value="1"/>
</dbReference>
<keyword evidence="6" id="KW-0520">NAD</keyword>
<evidence type="ECO:0000256" key="7">
    <source>
        <dbReference type="ARBA" id="ARBA00023098"/>
    </source>
</evidence>
<dbReference type="SUPFAM" id="SSF56796">
    <property type="entry name" value="Dehydroquinate synthase-like"/>
    <property type="match status" value="1"/>
</dbReference>
<keyword evidence="1" id="KW-0963">Cytoplasm</keyword>
<evidence type="ECO:0000256" key="4">
    <source>
        <dbReference type="ARBA" id="ARBA00022857"/>
    </source>
</evidence>
<evidence type="ECO:0000256" key="2">
    <source>
        <dbReference type="ARBA" id="ARBA00022516"/>
    </source>
</evidence>
<accession>A0A9D0Z6M7</accession>
<keyword evidence="9" id="KW-1208">Phospholipid metabolism</keyword>
<dbReference type="GO" id="GO:0046872">
    <property type="term" value="F:metal ion binding"/>
    <property type="evidence" value="ECO:0007669"/>
    <property type="project" value="UniProtKB-KW"/>
</dbReference>
<dbReference type="AlphaFoldDB" id="A0A9D0Z6M7"/>
<gene>
    <name evidence="10" type="ORF">IAA67_06690</name>
</gene>
<reference evidence="10" key="2">
    <citation type="journal article" date="2021" name="PeerJ">
        <title>Extensive microbial diversity within the chicken gut microbiome revealed by metagenomics and culture.</title>
        <authorList>
            <person name="Gilroy R."/>
            <person name="Ravi A."/>
            <person name="Getino M."/>
            <person name="Pursley I."/>
            <person name="Horton D.L."/>
            <person name="Alikhan N.F."/>
            <person name="Baker D."/>
            <person name="Gharbi K."/>
            <person name="Hall N."/>
            <person name="Watson M."/>
            <person name="Adriaenssens E.M."/>
            <person name="Foster-Nyarko E."/>
            <person name="Jarju S."/>
            <person name="Secka A."/>
            <person name="Antonio M."/>
            <person name="Oren A."/>
            <person name="Chaudhuri R.R."/>
            <person name="La Ragione R."/>
            <person name="Hildebrand F."/>
            <person name="Pallen M.J."/>
        </authorList>
    </citation>
    <scope>NUCLEOTIDE SEQUENCE</scope>
    <source>
        <strain evidence="10">ChiSjej2B20-13462</strain>
    </source>
</reference>
<name>A0A9D0Z6M7_9FIRM</name>
<dbReference type="InterPro" id="IPR032837">
    <property type="entry name" value="G1PDH"/>
</dbReference>
<proteinExistence type="predicted"/>
<sequence>MLNFRALIDSFRDCGCGMDHRCGIHDIRIGSGLVTQVGEILRENGFPRRLLLIGDRDTLAAAAGIEESLTGFEVTRHCYDTLRVATMDDVRLVEDYLDRVDAVVAVGAGSIHDPSRLACARRNKPLCLFATAPSMDGFASYNAPIVDGGFKTTHAAKCPEVIIADTKILAAAPKALKSAGFGDMISKYIALIDWQVSHLVTGEAYCPRVAELTRTAVDRLMTMAGRVTLEDEETAAAVLESLLMTGIAMSFTRTSRPGSGTEHILAHYWECIELLEGKIPNFHGEDVGVATLLTLREYEALAGRETVTAHPEVNDWDAVYRAYGPLAGDVRQLNTPDTITDGIDPRVIEEKWPEIRAIVRSVPDYDACYRAMKAAGCKTTIAEIGKDPAFVAESLLYHPYMRRRLSLRRLARMVD</sequence>
<evidence type="ECO:0000256" key="6">
    <source>
        <dbReference type="ARBA" id="ARBA00023027"/>
    </source>
</evidence>
<evidence type="ECO:0000256" key="8">
    <source>
        <dbReference type="ARBA" id="ARBA00023209"/>
    </source>
</evidence>
<dbReference type="InterPro" id="IPR016205">
    <property type="entry name" value="Glycerol_DH"/>
</dbReference>
<evidence type="ECO:0000313" key="10">
    <source>
        <dbReference type="EMBL" id="HIQ69998.1"/>
    </source>
</evidence>
<keyword evidence="5" id="KW-0560">Oxidoreductase</keyword>
<dbReference type="Gene3D" id="1.20.1090.10">
    <property type="entry name" value="Dehydroquinate synthase-like - alpha domain"/>
    <property type="match status" value="1"/>
</dbReference>
<keyword evidence="7" id="KW-0443">Lipid metabolism</keyword>
<dbReference type="Proteomes" id="UP000886874">
    <property type="component" value="Unassembled WGS sequence"/>
</dbReference>
<protein>
    <submittedName>
        <fullName evidence="10">Iron-containing alcohol dehydrogenase</fullName>
    </submittedName>
</protein>
<evidence type="ECO:0000256" key="5">
    <source>
        <dbReference type="ARBA" id="ARBA00023002"/>
    </source>
</evidence>
<keyword evidence="2" id="KW-0444">Lipid biosynthesis</keyword>
<evidence type="ECO:0000256" key="3">
    <source>
        <dbReference type="ARBA" id="ARBA00022723"/>
    </source>
</evidence>
<dbReference type="GO" id="GO:0008654">
    <property type="term" value="P:phospholipid biosynthetic process"/>
    <property type="evidence" value="ECO:0007669"/>
    <property type="project" value="UniProtKB-KW"/>
</dbReference>
<dbReference type="PANTHER" id="PTHR43616:SF5">
    <property type="entry name" value="GLYCEROL DEHYDROGENASE 1"/>
    <property type="match status" value="1"/>
</dbReference>
<keyword evidence="4" id="KW-0521">NADP</keyword>
<evidence type="ECO:0000256" key="1">
    <source>
        <dbReference type="ARBA" id="ARBA00022490"/>
    </source>
</evidence>
<reference evidence="10" key="1">
    <citation type="submission" date="2020-10" db="EMBL/GenBank/DDBJ databases">
        <authorList>
            <person name="Gilroy R."/>
        </authorList>
    </citation>
    <scope>NUCLEOTIDE SEQUENCE</scope>
    <source>
        <strain evidence="10">ChiSjej2B20-13462</strain>
    </source>
</reference>